<dbReference type="STRING" id="1393122.SAMN05660895_2296"/>
<keyword evidence="2" id="KW-1185">Reference proteome</keyword>
<name>A0A1I7NM12_9BACT</name>
<reference evidence="2" key="1">
    <citation type="submission" date="2016-10" db="EMBL/GenBank/DDBJ databases">
        <authorList>
            <person name="Varghese N."/>
            <person name="Submissions S."/>
        </authorList>
    </citation>
    <scope>NUCLEOTIDE SEQUENCE [LARGE SCALE GENOMIC DNA]</scope>
    <source>
        <strain evidence="2">DSM 14807</strain>
    </source>
</reference>
<dbReference type="RefSeq" id="WP_092460626.1">
    <property type="nucleotide sequence ID" value="NZ_FPCJ01000001.1"/>
</dbReference>
<sequence>MPSFIQPLQTDEEGRLMGGFSPAFAITATNPHCADTQMANNCQGGNCPQHCTPTHYTVDTTILHGKNVTNNCMQNCAKGCDSIRTHVGISVMPAHPVGH</sequence>
<proteinExistence type="predicted"/>
<gene>
    <name evidence="1" type="ORF">SAMN05660895_2296</name>
</gene>
<organism evidence="1 2">
    <name type="scientific">Thermoflavifilum thermophilum</name>
    <dbReference type="NCBI Taxonomy" id="1393122"/>
    <lineage>
        <taxon>Bacteria</taxon>
        <taxon>Pseudomonadati</taxon>
        <taxon>Bacteroidota</taxon>
        <taxon>Chitinophagia</taxon>
        <taxon>Chitinophagales</taxon>
        <taxon>Chitinophagaceae</taxon>
        <taxon>Thermoflavifilum</taxon>
    </lineage>
</organism>
<dbReference type="EMBL" id="FPCJ01000001">
    <property type="protein sequence ID" value="SFV35721.1"/>
    <property type="molecule type" value="Genomic_DNA"/>
</dbReference>
<evidence type="ECO:0000313" key="2">
    <source>
        <dbReference type="Proteomes" id="UP000199537"/>
    </source>
</evidence>
<protein>
    <submittedName>
        <fullName evidence="1">Uncharacterized protein</fullName>
    </submittedName>
</protein>
<dbReference type="Proteomes" id="UP000199537">
    <property type="component" value="Unassembled WGS sequence"/>
</dbReference>
<evidence type="ECO:0000313" key="1">
    <source>
        <dbReference type="EMBL" id="SFV35721.1"/>
    </source>
</evidence>
<dbReference type="AlphaFoldDB" id="A0A1I7NM12"/>
<accession>A0A1I7NM12</accession>